<sequence length="147" mass="17216">MTNEECKRRMNDKTFVYMPHCAFSMYYNLLMENKDQLENIVLLSNQLPLKTALLKDAYSVDSKKQIILSNQDDASSSTKLVFHKKKTHDEHEKYLLNFVFNNTNIYIFKSQSETTIRPHLDTDIFSLSQIEISRALNREADSELISK</sequence>
<comment type="similarity">
    <text evidence="1">Belongs to the SRR1 family.</text>
</comment>
<dbReference type="RefSeq" id="XP_002679818.1">
    <property type="nucleotide sequence ID" value="XM_002679772.1"/>
</dbReference>
<dbReference type="KEGG" id="ngr:NAEGRDRAFT_64944"/>
<feature type="domain" description="SRR1-like" evidence="2">
    <location>
        <begin position="2"/>
        <end position="106"/>
    </location>
</feature>
<dbReference type="Pfam" id="PF07985">
    <property type="entry name" value="SRR1"/>
    <property type="match status" value="1"/>
</dbReference>
<dbReference type="PANTHER" id="PTHR28626">
    <property type="entry name" value="SRR1-LIKE PROTEIN"/>
    <property type="match status" value="1"/>
</dbReference>
<organism evidence="4">
    <name type="scientific">Naegleria gruberi</name>
    <name type="common">Amoeba</name>
    <dbReference type="NCBI Taxonomy" id="5762"/>
    <lineage>
        <taxon>Eukaryota</taxon>
        <taxon>Discoba</taxon>
        <taxon>Heterolobosea</taxon>
        <taxon>Tetramitia</taxon>
        <taxon>Eutetramitia</taxon>
        <taxon>Vahlkampfiidae</taxon>
        <taxon>Naegleria</taxon>
    </lineage>
</organism>
<gene>
    <name evidence="3" type="ORF">NAEGRDRAFT_64944</name>
</gene>
<reference evidence="3 4" key="1">
    <citation type="journal article" date="2010" name="Cell">
        <title>The genome of Naegleria gruberi illuminates early eukaryotic versatility.</title>
        <authorList>
            <person name="Fritz-Laylin L.K."/>
            <person name="Prochnik S.E."/>
            <person name="Ginger M.L."/>
            <person name="Dacks J.B."/>
            <person name="Carpenter M.L."/>
            <person name="Field M.C."/>
            <person name="Kuo A."/>
            <person name="Paredez A."/>
            <person name="Chapman J."/>
            <person name="Pham J."/>
            <person name="Shu S."/>
            <person name="Neupane R."/>
            <person name="Cipriano M."/>
            <person name="Mancuso J."/>
            <person name="Tu H."/>
            <person name="Salamov A."/>
            <person name="Lindquist E."/>
            <person name="Shapiro H."/>
            <person name="Lucas S."/>
            <person name="Grigoriev I.V."/>
            <person name="Cande W.Z."/>
            <person name="Fulton C."/>
            <person name="Rokhsar D.S."/>
            <person name="Dawson S.C."/>
        </authorList>
    </citation>
    <scope>NUCLEOTIDE SEQUENCE [LARGE SCALE GENOMIC DNA]</scope>
    <source>
        <strain evidence="3 4">NEG-M</strain>
    </source>
</reference>
<dbReference type="EMBL" id="GG738856">
    <property type="protein sequence ID" value="EFC47074.1"/>
    <property type="molecule type" value="Genomic_DNA"/>
</dbReference>
<dbReference type="AlphaFoldDB" id="D2V7W3"/>
<protein>
    <submittedName>
        <fullName evidence="3">Predicted protein</fullName>
    </submittedName>
</protein>
<dbReference type="Proteomes" id="UP000006671">
    <property type="component" value="Unassembled WGS sequence"/>
</dbReference>
<dbReference type="OrthoDB" id="551431at2759"/>
<dbReference type="PANTHER" id="PTHR28626:SF3">
    <property type="entry name" value="SRR1-LIKE PROTEIN"/>
    <property type="match status" value="1"/>
</dbReference>
<evidence type="ECO:0000313" key="3">
    <source>
        <dbReference type="EMBL" id="EFC47074.1"/>
    </source>
</evidence>
<proteinExistence type="inferred from homology"/>
<keyword evidence="4" id="KW-1185">Reference proteome</keyword>
<evidence type="ECO:0000256" key="1">
    <source>
        <dbReference type="ARBA" id="ARBA00009856"/>
    </source>
</evidence>
<dbReference type="VEuPathDB" id="AmoebaDB:NAEGRDRAFT_64944"/>
<evidence type="ECO:0000313" key="4">
    <source>
        <dbReference type="Proteomes" id="UP000006671"/>
    </source>
</evidence>
<dbReference type="GO" id="GO:0005737">
    <property type="term" value="C:cytoplasm"/>
    <property type="evidence" value="ECO:0007669"/>
    <property type="project" value="TreeGrafter"/>
</dbReference>
<evidence type="ECO:0000259" key="2">
    <source>
        <dbReference type="Pfam" id="PF07985"/>
    </source>
</evidence>
<name>D2V7W3_NAEGR</name>
<dbReference type="InterPro" id="IPR040044">
    <property type="entry name" value="SRR1L"/>
</dbReference>
<dbReference type="GO" id="GO:0005634">
    <property type="term" value="C:nucleus"/>
    <property type="evidence" value="ECO:0007669"/>
    <property type="project" value="TreeGrafter"/>
</dbReference>
<dbReference type="InterPro" id="IPR012942">
    <property type="entry name" value="SRR1-like"/>
</dbReference>
<dbReference type="InParanoid" id="D2V7W3"/>
<dbReference type="GeneID" id="8861251"/>
<accession>D2V7W3</accession>